<sequence length="1650" mass="181310">MNSVPEILHPDTPQSLEIAPQIKEVEHALAAADWPHALERLMTLAKAQVVLKAHEAGVFLEDIDPLCARMAEGIDPDHPLPEDPIGFDRATNLYLVTEIYHAGGHRKLVEQIIAARPKERHVVLFTGMLENSRGFGMEAIVEAGGFPIYPDPALDHFDRLLWLREKLACFAAQRLFVLHHPEDVIAAVALAGVKDKFGPRAYVVHHADTVASVGVDLPEATHLAIRAEQKQQIAALRPQMAVHMLPLVYAPNLVRPKIPAEILERIAAEDHDFMQTGMLTTATCGGMHKFHGTGELSLPKVLARILLTTRGRHVHIGAISDAMRDEIYQVIDQTGDDRERLELVGEVTSVAQTLVERDVDLFLTSFPSGGGLTVVEAAYAGMPIAVYGGAGDDVGRYIAGLTHAPDDVLVWENVPELEESLRGFWQKGGRKRLREMSASARKWFNRGHSWKRYQGRLNALVRAVEEPRRTALDMSRRRVAETFVDRAYYERKNPDVVEAGLNPVDHFVSHGERRLRPVNPLFDAKYYLQQLDPSARAAAENNPLTHYVMRGEACGYKPHPLFDPAYCRAQLENAGLWSPLTGDPVEDSVLRRYVELDARVAPHMFFDPDHYLRATDDLPTGESALANFLRVGAVSGLSPHPLIDPTFLERTHGSFAKAFPGYLTQTVPSASEPRPNILFSPSGFAQDRLNHYAKAAPNLLWAHLIEGNLGECDPHTLINVRHIEKQRPGTLVSARAALYDLALNRLLVDTHPLVQRTHLLRQAPYAETLKISLTQYFMENSVSHNLDPHPLFSTQYYLYNNPDLKALTISPLEHFIQNGESEGRMPHPAFDSAGYYHRYLRGTDSSSSLLDYLSHKAGQFLPSPHLESGQAHLAGKMAVGLFEVGSDRAAADMLSASIHPDTIAAHPTLTSGTRTLCITDAEACEVQEVHPAEQVLVNRPSVVSQAHIAPPIGTYTAPAATAAVYRDASLMPGNDGFVARSGVWVDHGLDGFDPQTMQIKKHGAVAAVSGGKVLLRGFDGGGTVPSGILATGTYSGNYFNFLLEVLPRVLLAAEIAPEGTPILADAGLPEQHYQALRLYLPRNPVLRFARHTAVRVGRLYVGSMPNVIHDALNQDLPPVGTARFHPAIIERLSRPGSSQDHTASGGRLFLERNGLMRNMHNAPEISAALKERGFDSVTCERMTFSDQVSVFSQAGGGIVGQGGAHFANMLFSPKGTRVFALFSNAPGTDLYVLSTLGAMLGHDVVNVVGWRIVGTAPPPAAPVEEAFTVPVSLVTPFFPHPAAAPETGSALDDARALLDGLADAFWDANTLTSAWNLHSRQTPSTFDAAMLFNRRELEKHLRDMSEADVEKLLGHAFFQHCDRNICSGYVSLEYYSEQELQVLAQTQARFADLADPTGSGVDPRPNQLLALAILYIPVWKLPLVDKLDVFEEAIQQDLYLKWLATPPYLSRKGEDPGYVAYTERLLKWLARHCEEDVGTDIRARIMAATQRVDMGWLLLVDAPLRPTLEARNDLLEHIADRSGPAPVHSRAPRTCQRGVSVLACCAAPLQKGPTARQSSHSFGHSMPRDTKSLPTRWRSGTGLSPMTRSSTRNSTPSFPIGAPCQAAPVTSAKRSSRTILMCSSTRMPQPLVCTIWNARFTTGLPRSRCR</sequence>
<reference evidence="6" key="1">
    <citation type="submission" date="2021-04" db="EMBL/GenBank/DDBJ databases">
        <title>Complete genome sequence for Sulfitobacter sp. strain JK7-1.</title>
        <authorList>
            <person name="Park S.-J."/>
        </authorList>
    </citation>
    <scope>NUCLEOTIDE SEQUENCE</scope>
    <source>
        <strain evidence="6">JK7-1</strain>
    </source>
</reference>
<dbReference type="Pfam" id="PF04577">
    <property type="entry name" value="Glyco_transf_61"/>
    <property type="match status" value="1"/>
</dbReference>
<protein>
    <submittedName>
        <fullName evidence="6">DUF563 domain-containing protein</fullName>
    </submittedName>
</protein>
<evidence type="ECO:0000256" key="3">
    <source>
        <dbReference type="ARBA" id="ARBA00023180"/>
    </source>
</evidence>
<gene>
    <name evidence="6" type="ORF">KDD17_13915</name>
</gene>
<proteinExistence type="predicted"/>
<dbReference type="InterPro" id="IPR049625">
    <property type="entry name" value="Glyco_transf_61_cat"/>
</dbReference>
<feature type="region of interest" description="Disordered" evidence="4">
    <location>
        <begin position="1553"/>
        <end position="1609"/>
    </location>
</feature>
<dbReference type="PANTHER" id="PTHR20961">
    <property type="entry name" value="GLYCOSYLTRANSFERASE"/>
    <property type="match status" value="1"/>
</dbReference>
<keyword evidence="3" id="KW-0325">Glycoprotein</keyword>
<dbReference type="GO" id="GO:0016757">
    <property type="term" value="F:glycosyltransferase activity"/>
    <property type="evidence" value="ECO:0007669"/>
    <property type="project" value="UniProtKB-KW"/>
</dbReference>
<dbReference type="Gene3D" id="3.40.50.2000">
    <property type="entry name" value="Glycogen Phosphorylase B"/>
    <property type="match status" value="1"/>
</dbReference>
<organism evidence="6 7">
    <name type="scientific">Sulfitobacter albidus</name>
    <dbReference type="NCBI Taxonomy" id="2829501"/>
    <lineage>
        <taxon>Bacteria</taxon>
        <taxon>Pseudomonadati</taxon>
        <taxon>Pseudomonadota</taxon>
        <taxon>Alphaproteobacteria</taxon>
        <taxon>Rhodobacterales</taxon>
        <taxon>Roseobacteraceae</taxon>
        <taxon>Sulfitobacter</taxon>
    </lineage>
</organism>
<dbReference type="KEGG" id="sual:KDD17_13915"/>
<keyword evidence="7" id="KW-1185">Reference proteome</keyword>
<dbReference type="EMBL" id="CP073581">
    <property type="protein sequence ID" value="QUJ76010.1"/>
    <property type="molecule type" value="Genomic_DNA"/>
</dbReference>
<keyword evidence="2" id="KW-0808">Transferase</keyword>
<evidence type="ECO:0000259" key="5">
    <source>
        <dbReference type="Pfam" id="PF04577"/>
    </source>
</evidence>
<dbReference type="RefSeq" id="WP_212704208.1">
    <property type="nucleotide sequence ID" value="NZ_CP073581.1"/>
</dbReference>
<feature type="compositionally biased region" description="Polar residues" evidence="4">
    <location>
        <begin position="1581"/>
        <end position="1597"/>
    </location>
</feature>
<evidence type="ECO:0000256" key="2">
    <source>
        <dbReference type="ARBA" id="ARBA00022679"/>
    </source>
</evidence>
<feature type="domain" description="Glycosyltransferase 61 catalytic" evidence="5">
    <location>
        <begin position="1038"/>
        <end position="1218"/>
    </location>
</feature>
<evidence type="ECO:0000313" key="6">
    <source>
        <dbReference type="EMBL" id="QUJ76010.1"/>
    </source>
</evidence>
<evidence type="ECO:0000256" key="4">
    <source>
        <dbReference type="SAM" id="MobiDB-lite"/>
    </source>
</evidence>
<accession>A0A975PM98</accession>
<dbReference type="SUPFAM" id="SSF53756">
    <property type="entry name" value="UDP-Glycosyltransferase/glycogen phosphorylase"/>
    <property type="match status" value="1"/>
</dbReference>
<dbReference type="InterPro" id="IPR007657">
    <property type="entry name" value="Glycosyltransferase_61"/>
</dbReference>
<dbReference type="Proteomes" id="UP000683291">
    <property type="component" value="Chromosome 1"/>
</dbReference>
<evidence type="ECO:0000313" key="7">
    <source>
        <dbReference type="Proteomes" id="UP000683291"/>
    </source>
</evidence>
<evidence type="ECO:0000256" key="1">
    <source>
        <dbReference type="ARBA" id="ARBA00022676"/>
    </source>
</evidence>
<name>A0A975PM98_9RHOB</name>
<keyword evidence="1" id="KW-0328">Glycosyltransferase</keyword>